<reference evidence="4" key="1">
    <citation type="submission" date="2017-07" db="EMBL/GenBank/DDBJ databases">
        <title>Novel pathways for hydrocarbon cycling and metabolic interdependencies in hydrothermal sediment communities.</title>
        <authorList>
            <person name="Dombrowski N."/>
            <person name="Seitz K."/>
            <person name="Teske A."/>
            <person name="Baker B."/>
        </authorList>
    </citation>
    <scope>NUCLEOTIDE SEQUENCE [LARGE SCALE GENOMIC DNA]</scope>
</reference>
<comment type="caution">
    <text evidence="3">The sequence shown here is derived from an EMBL/GenBank/DDBJ whole genome shotgun (WGS) entry which is preliminary data.</text>
</comment>
<dbReference type="AlphaFoldDB" id="A0A257LTS5"/>
<organism evidence="3 4">
    <name type="scientific">candidate division WOR-3 bacterium 4484_18</name>
    <dbReference type="NCBI Taxonomy" id="2020626"/>
    <lineage>
        <taxon>Bacteria</taxon>
        <taxon>Bacteria division WOR-3</taxon>
    </lineage>
</organism>
<accession>A0A257LTS5</accession>
<evidence type="ECO:0000313" key="4">
    <source>
        <dbReference type="Proteomes" id="UP000216312"/>
    </source>
</evidence>
<dbReference type="SUPFAM" id="SSF53743">
    <property type="entry name" value="FucI/AraA N-terminal and middle domains"/>
    <property type="match status" value="1"/>
</dbReference>
<gene>
    <name evidence="3" type="ORF">CGW93_03660</name>
</gene>
<name>A0A257LTS5_UNCW3</name>
<dbReference type="InterPro" id="IPR009015">
    <property type="entry name" value="Fucose_isomerase_N/cen_sf"/>
</dbReference>
<protein>
    <recommendedName>
        <fullName evidence="5">Fucose isomerase</fullName>
    </recommendedName>
</protein>
<evidence type="ECO:0008006" key="5">
    <source>
        <dbReference type="Google" id="ProtNLM"/>
    </source>
</evidence>
<evidence type="ECO:0000313" key="3">
    <source>
        <dbReference type="EMBL" id="OYV02832.1"/>
    </source>
</evidence>
<evidence type="ECO:0000256" key="2">
    <source>
        <dbReference type="ARBA" id="ARBA00023277"/>
    </source>
</evidence>
<dbReference type="Proteomes" id="UP000216312">
    <property type="component" value="Unassembled WGS sequence"/>
</dbReference>
<dbReference type="EMBL" id="NMUJ01000048">
    <property type="protein sequence ID" value="OYV02832.1"/>
    <property type="molecule type" value="Genomic_DNA"/>
</dbReference>
<keyword evidence="2" id="KW-0119">Carbohydrate metabolism</keyword>
<dbReference type="GO" id="GO:0005737">
    <property type="term" value="C:cytoplasm"/>
    <property type="evidence" value="ECO:0007669"/>
    <property type="project" value="InterPro"/>
</dbReference>
<keyword evidence="1" id="KW-0413">Isomerase</keyword>
<dbReference type="GO" id="GO:0005996">
    <property type="term" value="P:monosaccharide metabolic process"/>
    <property type="evidence" value="ECO:0007669"/>
    <property type="project" value="InterPro"/>
</dbReference>
<dbReference type="PANTHER" id="PTHR36120">
    <property type="entry name" value="FUCOSE ISOMERASE"/>
    <property type="match status" value="1"/>
</dbReference>
<sequence>MLKVYVVGLGKPNMGMGWPYHRFDIVAAMKEYREKLQRIGESKGIEFHGYDVPEKESHIIQLLDRLENENFDAVLAISLTAEFASLGPPIFKIADSGLPTVVYTKPFSTYWDGAGRLYEGGYKVVVCDSNNIEDVTPIFDVVKAVVKLKHTRLLLLKDYDYDIKCMDPRVKEPRWMGTSYFRRLKEIFGIETVKRSIPDVFRYYEQIKETDANLLATEAINASAGIFGPTEGEITKAARLYLAVRNMMKATDTNAVTIDCLSSIRHKTLPISPCLTISRLNDEGIPAGCEADVESLITLCFCHYLADRPGFQADPAIDEGSNKIIFAHCTAATRLMGDGQPRFRYRFRTQTESFRDVAIETDMKANEEVTILKLIGVMGAKYVCWPEITAYKRFEGYHLLAYKAKTVKLAKLEWGCRTKVAIELTPDEIETFKRNFYGHHRVLLYGDYVKQLQLLARFLGINFVNKLYLEVK</sequence>
<dbReference type="PANTHER" id="PTHR36120:SF1">
    <property type="entry name" value="L-FUCOSE ISOMERASE C-TERMINAL DOMAIN-CONTAINING PROTEIN"/>
    <property type="match status" value="1"/>
</dbReference>
<dbReference type="GO" id="GO:0016861">
    <property type="term" value="F:intramolecular oxidoreductase activity, interconverting aldoses and ketoses"/>
    <property type="evidence" value="ECO:0007669"/>
    <property type="project" value="InterPro"/>
</dbReference>
<proteinExistence type="predicted"/>
<evidence type="ECO:0000256" key="1">
    <source>
        <dbReference type="ARBA" id="ARBA00023235"/>
    </source>
</evidence>